<comment type="similarity">
    <text evidence="2">Belongs to the polysaccharide synthase family.</text>
</comment>
<dbReference type="InterPro" id="IPR050833">
    <property type="entry name" value="Poly_Biosynth_Transport"/>
</dbReference>
<accession>A0ABT8DBA6</accession>
<dbReference type="PANTHER" id="PTHR30250:SF10">
    <property type="entry name" value="LIPOPOLYSACCHARIDE BIOSYNTHESIS PROTEIN WZXC"/>
    <property type="match status" value="1"/>
</dbReference>
<keyword evidence="3" id="KW-1003">Cell membrane</keyword>
<keyword evidence="9" id="KW-1185">Reference proteome</keyword>
<evidence type="ECO:0000256" key="1">
    <source>
        <dbReference type="ARBA" id="ARBA00004651"/>
    </source>
</evidence>
<keyword evidence="4 7" id="KW-0812">Transmembrane</keyword>
<dbReference type="EMBL" id="JAUFRC010000001">
    <property type="protein sequence ID" value="MDN3713166.1"/>
    <property type="molecule type" value="Genomic_DNA"/>
</dbReference>
<evidence type="ECO:0000256" key="2">
    <source>
        <dbReference type="ARBA" id="ARBA00007430"/>
    </source>
</evidence>
<dbReference type="PANTHER" id="PTHR30250">
    <property type="entry name" value="PST FAMILY PREDICTED COLANIC ACID TRANSPORTER"/>
    <property type="match status" value="1"/>
</dbReference>
<keyword evidence="5 7" id="KW-1133">Transmembrane helix</keyword>
<comment type="caution">
    <text evidence="8">The sequence shown here is derived from an EMBL/GenBank/DDBJ whole genome shotgun (WGS) entry which is preliminary data.</text>
</comment>
<evidence type="ECO:0000256" key="5">
    <source>
        <dbReference type="ARBA" id="ARBA00022989"/>
    </source>
</evidence>
<comment type="subcellular location">
    <subcellularLocation>
        <location evidence="1">Cell membrane</location>
        <topology evidence="1">Multi-pass membrane protein</topology>
    </subcellularLocation>
</comment>
<evidence type="ECO:0000313" key="9">
    <source>
        <dbReference type="Proteomes" id="UP001243846"/>
    </source>
</evidence>
<evidence type="ECO:0000256" key="3">
    <source>
        <dbReference type="ARBA" id="ARBA00022475"/>
    </source>
</evidence>
<feature type="transmembrane region" description="Helical" evidence="7">
    <location>
        <begin position="37"/>
        <end position="61"/>
    </location>
</feature>
<sequence length="239" mass="26134">MFYNAPQFAQVFPVAAISLLIAGFNPTRIDTAARHMFLGRLTAIELIAQAINIGIVVLAAYWLHSVWALVIGNIAGAAVMLLLTWLFLPGHINRFRLEPEARSELVHFGKWIFLSTICGFLLFQGDRLILGRVLSLEQLGIYNIGQFLGTVPMMLGGDRRAAVHPNVPPTSSLRRRQQYPHFGQGPRGCGLPVDLWRGDAGGPRARSGRRAVRCALHPCGRAAGDHRAAATAADPDQQL</sequence>
<protein>
    <submittedName>
        <fullName evidence="8">Oligosaccharide flippase family protein</fullName>
    </submittedName>
</protein>
<feature type="transmembrane region" description="Helical" evidence="7">
    <location>
        <begin position="6"/>
        <end position="25"/>
    </location>
</feature>
<name>A0ABT8DBA6_9RHOB</name>
<gene>
    <name evidence="8" type="ORF">QWZ10_18055</name>
</gene>
<evidence type="ECO:0000256" key="4">
    <source>
        <dbReference type="ARBA" id="ARBA00022692"/>
    </source>
</evidence>
<evidence type="ECO:0000256" key="6">
    <source>
        <dbReference type="ARBA" id="ARBA00023136"/>
    </source>
</evidence>
<evidence type="ECO:0000313" key="8">
    <source>
        <dbReference type="EMBL" id="MDN3713166.1"/>
    </source>
</evidence>
<dbReference type="Pfam" id="PF13440">
    <property type="entry name" value="Polysacc_synt_3"/>
    <property type="match status" value="1"/>
</dbReference>
<feature type="transmembrane region" description="Helical" evidence="7">
    <location>
        <begin position="67"/>
        <end position="88"/>
    </location>
</feature>
<organism evidence="8 9">
    <name type="scientific">Paracoccus cavernae</name>
    <dbReference type="NCBI Taxonomy" id="1571207"/>
    <lineage>
        <taxon>Bacteria</taxon>
        <taxon>Pseudomonadati</taxon>
        <taxon>Pseudomonadota</taxon>
        <taxon>Alphaproteobacteria</taxon>
        <taxon>Rhodobacterales</taxon>
        <taxon>Paracoccaceae</taxon>
        <taxon>Paracoccus</taxon>
    </lineage>
</organism>
<keyword evidence="6 7" id="KW-0472">Membrane</keyword>
<dbReference type="Proteomes" id="UP001243846">
    <property type="component" value="Unassembled WGS sequence"/>
</dbReference>
<reference evidence="9" key="1">
    <citation type="journal article" date="2019" name="Int. J. Syst. Evol. Microbiol.">
        <title>The Global Catalogue of Microorganisms (GCM) 10K type strain sequencing project: providing services to taxonomists for standard genome sequencing and annotation.</title>
        <authorList>
            <consortium name="The Broad Institute Genomics Platform"/>
            <consortium name="The Broad Institute Genome Sequencing Center for Infectious Disease"/>
            <person name="Wu L."/>
            <person name="Ma J."/>
        </authorList>
    </citation>
    <scope>NUCLEOTIDE SEQUENCE [LARGE SCALE GENOMIC DNA]</scope>
    <source>
        <strain evidence="9">CECT 8482</strain>
    </source>
</reference>
<proteinExistence type="inferred from homology"/>
<evidence type="ECO:0000256" key="7">
    <source>
        <dbReference type="SAM" id="Phobius"/>
    </source>
</evidence>